<dbReference type="Gene3D" id="3.60.15.10">
    <property type="entry name" value="Ribonuclease Z/Hydroxyacylglutathione hydrolase-like"/>
    <property type="match status" value="1"/>
</dbReference>
<dbReference type="PANTHER" id="PTHR30619">
    <property type="entry name" value="DNA INTERNALIZATION/COMPETENCE PROTEIN COMEC/REC2"/>
    <property type="match status" value="1"/>
</dbReference>
<gene>
    <name evidence="1" type="ORF">J7I43_09035</name>
</gene>
<evidence type="ECO:0000313" key="1">
    <source>
        <dbReference type="EMBL" id="MBO9152353.1"/>
    </source>
</evidence>
<sequence length="482" mass="53474">MTTRYVKDESTALYEENDPGKKLIELLWGDTVLVLSNKKADGKIKVKARACTGYVHADAIGDTPLLEIYFIDVGQGDGVLIVTPDRKHIMLDGGYKRSAQPHGKNAADFVDWKFSREYGLDTITLDAMISSHNDADHYGGLWDLINPEEVRELDTSNTEVKNFYHSGVSWWTGGGKKRWLGPKQEGYLLSLIDDRKSIKDALNGEDLKLQGEWASFLGCVLEKKCPAKRLGYDLDGEIGYLPNFGPGENDVNVKILGPVVEKLDGVPVVKDFGGDSQNTNGNSSLLRLDYGRARILLTGDLNKKSQRYILDAFKGKRQELAADVVKSCHHASDDCSYEFLECVQASATIISSGDDENHAHPRPNIVAASGATGYRTVDKDEMITPLVFSTEISRSLKIGDPFQVDIGDEEHTDEKNIDVHYRRMTSGGVSASNKVKTLNRLKIVEGIVYGLVNVRTDGEKILCATLNEGKYKWEIKSFNSRF</sequence>
<organism evidence="1 2">
    <name type="scientific">Chitinophaga chungangae</name>
    <dbReference type="NCBI Taxonomy" id="2821488"/>
    <lineage>
        <taxon>Bacteria</taxon>
        <taxon>Pseudomonadati</taxon>
        <taxon>Bacteroidota</taxon>
        <taxon>Chitinophagia</taxon>
        <taxon>Chitinophagales</taxon>
        <taxon>Chitinophagaceae</taxon>
        <taxon>Chitinophaga</taxon>
    </lineage>
</organism>
<reference evidence="2" key="1">
    <citation type="submission" date="2021-03" db="EMBL/GenBank/DDBJ databases">
        <title>Assistant Professor.</title>
        <authorList>
            <person name="Huq M.A."/>
        </authorList>
    </citation>
    <scope>NUCLEOTIDE SEQUENCE [LARGE SCALE GENOMIC DNA]</scope>
    <source>
        <strain evidence="2">MAH-28</strain>
    </source>
</reference>
<dbReference type="PANTHER" id="PTHR30619:SF1">
    <property type="entry name" value="RECOMBINATION PROTEIN 2"/>
    <property type="match status" value="1"/>
</dbReference>
<evidence type="ECO:0008006" key="3">
    <source>
        <dbReference type="Google" id="ProtNLM"/>
    </source>
</evidence>
<evidence type="ECO:0000313" key="2">
    <source>
        <dbReference type="Proteomes" id="UP000679126"/>
    </source>
</evidence>
<dbReference type="SUPFAM" id="SSF56281">
    <property type="entry name" value="Metallo-hydrolase/oxidoreductase"/>
    <property type="match status" value="1"/>
</dbReference>
<accession>A0ABS3YCE6</accession>
<dbReference type="Proteomes" id="UP000679126">
    <property type="component" value="Unassembled WGS sequence"/>
</dbReference>
<dbReference type="RefSeq" id="WP_209145345.1">
    <property type="nucleotide sequence ID" value="NZ_JAGHKP010000002.1"/>
</dbReference>
<comment type="caution">
    <text evidence="1">The sequence shown here is derived from an EMBL/GenBank/DDBJ whole genome shotgun (WGS) entry which is preliminary data.</text>
</comment>
<name>A0ABS3YCE6_9BACT</name>
<keyword evidence="2" id="KW-1185">Reference proteome</keyword>
<proteinExistence type="predicted"/>
<dbReference type="EMBL" id="JAGHKP010000002">
    <property type="protein sequence ID" value="MBO9152353.1"/>
    <property type="molecule type" value="Genomic_DNA"/>
</dbReference>
<protein>
    <recommendedName>
        <fullName evidence="3">MBL fold metallo-hydrolase</fullName>
    </recommendedName>
</protein>
<dbReference type="InterPro" id="IPR036866">
    <property type="entry name" value="RibonucZ/Hydroxyglut_hydro"/>
</dbReference>
<dbReference type="InterPro" id="IPR052159">
    <property type="entry name" value="Competence_DNA_uptake"/>
</dbReference>